<dbReference type="InterPro" id="IPR045010">
    <property type="entry name" value="MDR_fam"/>
</dbReference>
<evidence type="ECO:0000256" key="1">
    <source>
        <dbReference type="ARBA" id="ARBA00023002"/>
    </source>
</evidence>
<dbReference type="Gene3D" id="3.40.50.720">
    <property type="entry name" value="NAD(P)-binding Rossmann-like Domain"/>
    <property type="match status" value="1"/>
</dbReference>
<feature type="domain" description="Enoyl reductase (ER)" evidence="2">
    <location>
        <begin position="18"/>
        <end position="328"/>
    </location>
</feature>
<name>A0A2A4FWI8_9SPHN</name>
<dbReference type="InterPro" id="IPR011032">
    <property type="entry name" value="GroES-like_sf"/>
</dbReference>
<dbReference type="FunFam" id="3.40.50.720:FF:000121">
    <property type="entry name" value="Prostaglandin reductase 2"/>
    <property type="match status" value="1"/>
</dbReference>
<protein>
    <submittedName>
        <fullName evidence="3">NADP-dependent oxidoreductase</fullName>
    </submittedName>
</protein>
<dbReference type="GO" id="GO:0016628">
    <property type="term" value="F:oxidoreductase activity, acting on the CH-CH group of donors, NAD or NADP as acceptor"/>
    <property type="evidence" value="ECO:0007669"/>
    <property type="project" value="InterPro"/>
</dbReference>
<sequence>MINRQWRIAARPLGRAIETSDFDWGEGEVRSPGDGELLVRVDHLGFDPAQKGWMENVADYLGPTEIGDVMRAFAVGEVVESRDPGFAAGDKVTGMFGWQDYATVAARDATKVPDEMLTANLGILGVTGYTAFFGMNKIAKPFPGDTVVITGAAGATGSTVGQIAKMAGCRVIGIAGGERKCRWLVEELGFDHALDYRAANVRREIKPLVPNGIDIIWDNVGGSIFDGLLPRIAMHARVVVCGAISIYSEATLPPGPSNYMQLVFRRAKMEGLIVLDHEAEFPWARERLAGWIREGRMKHAEDVVHGLENAPETLLRLFKGENFGKQVLTLR</sequence>
<dbReference type="InterPro" id="IPR041694">
    <property type="entry name" value="ADH_N_2"/>
</dbReference>
<proteinExistence type="predicted"/>
<keyword evidence="1" id="KW-0560">Oxidoreductase</keyword>
<dbReference type="SUPFAM" id="SSF50129">
    <property type="entry name" value="GroES-like"/>
    <property type="match status" value="1"/>
</dbReference>
<reference evidence="3 4" key="1">
    <citation type="submission" date="2017-09" db="EMBL/GenBank/DDBJ databases">
        <title>The Catabolism of 3,6-Dichlorosalicylic acid is Initiated by the Cytochrome P450 Monooxygenase DsmABC in Rhizorhabdus dicambivorans Ndbn-20.</title>
        <authorList>
            <person name="Na L."/>
        </authorList>
    </citation>
    <scope>NUCLEOTIDE SEQUENCE [LARGE SCALE GENOMIC DNA]</scope>
    <source>
        <strain evidence="3 4">Ndbn-20m</strain>
    </source>
</reference>
<evidence type="ECO:0000313" key="4">
    <source>
        <dbReference type="Proteomes" id="UP000218934"/>
    </source>
</evidence>
<organism evidence="3 4">
    <name type="scientific">Rhizorhabdus dicambivorans</name>
    <dbReference type="NCBI Taxonomy" id="1850238"/>
    <lineage>
        <taxon>Bacteria</taxon>
        <taxon>Pseudomonadati</taxon>
        <taxon>Pseudomonadota</taxon>
        <taxon>Alphaproteobacteria</taxon>
        <taxon>Sphingomonadales</taxon>
        <taxon>Sphingomonadaceae</taxon>
        <taxon>Rhizorhabdus</taxon>
    </lineage>
</organism>
<evidence type="ECO:0000313" key="3">
    <source>
        <dbReference type="EMBL" id="PCE41751.1"/>
    </source>
</evidence>
<dbReference type="Pfam" id="PF16884">
    <property type="entry name" value="ADH_N_2"/>
    <property type="match status" value="1"/>
</dbReference>
<keyword evidence="4" id="KW-1185">Reference proteome</keyword>
<dbReference type="SUPFAM" id="SSF51735">
    <property type="entry name" value="NAD(P)-binding Rossmann-fold domains"/>
    <property type="match status" value="1"/>
</dbReference>
<dbReference type="SMART" id="SM00829">
    <property type="entry name" value="PKS_ER"/>
    <property type="match status" value="1"/>
</dbReference>
<dbReference type="Proteomes" id="UP000218934">
    <property type="component" value="Unassembled WGS sequence"/>
</dbReference>
<dbReference type="PANTHER" id="PTHR43205:SF7">
    <property type="entry name" value="PROSTAGLANDIN REDUCTASE 1"/>
    <property type="match status" value="1"/>
</dbReference>
<dbReference type="Gene3D" id="3.90.180.10">
    <property type="entry name" value="Medium-chain alcohol dehydrogenases, catalytic domain"/>
    <property type="match status" value="1"/>
</dbReference>
<gene>
    <name evidence="3" type="ORF">COO09_13395</name>
</gene>
<dbReference type="AlphaFoldDB" id="A0A2A4FWI8"/>
<dbReference type="InterPro" id="IPR020843">
    <property type="entry name" value="ER"/>
</dbReference>
<dbReference type="Pfam" id="PF00107">
    <property type="entry name" value="ADH_zinc_N"/>
    <property type="match status" value="1"/>
</dbReference>
<evidence type="ECO:0000259" key="2">
    <source>
        <dbReference type="SMART" id="SM00829"/>
    </source>
</evidence>
<dbReference type="InterPro" id="IPR036291">
    <property type="entry name" value="NAD(P)-bd_dom_sf"/>
</dbReference>
<comment type="caution">
    <text evidence="3">The sequence shown here is derived from an EMBL/GenBank/DDBJ whole genome shotgun (WGS) entry which is preliminary data.</text>
</comment>
<dbReference type="InterPro" id="IPR013149">
    <property type="entry name" value="ADH-like_C"/>
</dbReference>
<dbReference type="RefSeq" id="WP_066961231.1">
    <property type="nucleotide sequence ID" value="NZ_CP023449.1"/>
</dbReference>
<dbReference type="KEGG" id="rdi:CMV14_19055"/>
<dbReference type="CDD" id="cd05288">
    <property type="entry name" value="PGDH"/>
    <property type="match status" value="1"/>
</dbReference>
<dbReference type="EMBL" id="NWUF01000012">
    <property type="protein sequence ID" value="PCE41751.1"/>
    <property type="molecule type" value="Genomic_DNA"/>
</dbReference>
<dbReference type="PANTHER" id="PTHR43205">
    <property type="entry name" value="PROSTAGLANDIN REDUCTASE"/>
    <property type="match status" value="1"/>
</dbReference>
<dbReference type="OrthoDB" id="9805663at2"/>
<accession>A0A2A4FWI8</accession>